<feature type="domain" description="Peptidase M6-like" evidence="1">
    <location>
        <begin position="93"/>
        <end position="294"/>
    </location>
</feature>
<keyword evidence="3" id="KW-1185">Reference proteome</keyword>
<dbReference type="Proteomes" id="UP001589590">
    <property type="component" value="Unassembled WGS sequence"/>
</dbReference>
<keyword evidence="2" id="KW-0378">Hydrolase</keyword>
<dbReference type="PANTHER" id="PTHR41775:SF1">
    <property type="entry name" value="PEPTIDASE M6-LIKE DOMAIN-CONTAINING PROTEIN"/>
    <property type="match status" value="1"/>
</dbReference>
<evidence type="ECO:0000313" key="3">
    <source>
        <dbReference type="Proteomes" id="UP001589590"/>
    </source>
</evidence>
<dbReference type="NCBIfam" id="TIGR03296">
    <property type="entry name" value="M6dom_TIGR03296"/>
    <property type="match status" value="1"/>
</dbReference>
<comment type="caution">
    <text evidence="2">The sequence shown here is derived from an EMBL/GenBank/DDBJ whole genome shotgun (WGS) entry which is preliminary data.</text>
</comment>
<dbReference type="Pfam" id="PF05547">
    <property type="entry name" value="Peptidase_M6"/>
    <property type="match status" value="1"/>
</dbReference>
<dbReference type="RefSeq" id="WP_290273913.1">
    <property type="nucleotide sequence ID" value="NZ_JAUFQP010000013.1"/>
</dbReference>
<dbReference type="GO" id="GO:0008237">
    <property type="term" value="F:metallopeptidase activity"/>
    <property type="evidence" value="ECO:0007669"/>
    <property type="project" value="UniProtKB-KW"/>
</dbReference>
<evidence type="ECO:0000259" key="1">
    <source>
        <dbReference type="Pfam" id="PF05547"/>
    </source>
</evidence>
<keyword evidence="2" id="KW-0645">Protease</keyword>
<protein>
    <submittedName>
        <fullName evidence="2">M6 family metalloprotease domain-containing protein</fullName>
    </submittedName>
</protein>
<organism evidence="2 3">
    <name type="scientific">Algibacter miyuki</name>
    <dbReference type="NCBI Taxonomy" id="1306933"/>
    <lineage>
        <taxon>Bacteria</taxon>
        <taxon>Pseudomonadati</taxon>
        <taxon>Bacteroidota</taxon>
        <taxon>Flavobacteriia</taxon>
        <taxon>Flavobacteriales</taxon>
        <taxon>Flavobacteriaceae</taxon>
        <taxon>Algibacter</taxon>
    </lineage>
</organism>
<gene>
    <name evidence="2" type="ORF">ACFFU1_06495</name>
</gene>
<dbReference type="SUPFAM" id="SSF55486">
    <property type="entry name" value="Metalloproteases ('zincins'), catalytic domain"/>
    <property type="match status" value="1"/>
</dbReference>
<reference evidence="2 3" key="1">
    <citation type="submission" date="2024-09" db="EMBL/GenBank/DDBJ databases">
        <authorList>
            <person name="Sun Q."/>
            <person name="Mori K."/>
        </authorList>
    </citation>
    <scope>NUCLEOTIDE SEQUENCE [LARGE SCALE GENOMIC DNA]</scope>
    <source>
        <strain evidence="2 3">CECT 8300</strain>
    </source>
</reference>
<accession>A0ABV5GY28</accession>
<evidence type="ECO:0000313" key="2">
    <source>
        <dbReference type="EMBL" id="MFB9104537.1"/>
    </source>
</evidence>
<dbReference type="InterPro" id="IPR008757">
    <property type="entry name" value="Peptidase_M6-like_domain"/>
</dbReference>
<proteinExistence type="predicted"/>
<dbReference type="PANTHER" id="PTHR41775">
    <property type="entry name" value="SECRETED PROTEIN-RELATED"/>
    <property type="match status" value="1"/>
</dbReference>
<keyword evidence="2" id="KW-0482">Metalloprotease</keyword>
<sequence>MKEQQECLCIVSPDPKLEEKIRATKERILKETGFEDIDEVDILDMSTFTLITNRSKRTRAHDHSASAEQAPVLGTKRAIVLLVDFSDKQAVQNQAHFNNMLFSQNTYATGSMRDFYKEASYGKLNVVGEVSGSGGATTGWYRAPRTKAYYTNNDFGFGTYPRNAQKCVEDVIDLANPHVNFSNYDNSGDGFVEALIVICAGTGGESSGNKSDFWSHKWSIPTKNVDGVKINRYFMAPEDGRVGVMAHELGHLLCGLPDLYDTDYTSRGTGQWDLMAGGSWNNGGHTPAHPTAWCKVKCGWVTPQVIFNDTKNITLKPFHNNQDIIKMPIGSVNSKEYFLLSNRQKNGFDQHLPGEGLIIEHIDENQANNTNEDHYLVDIEQADGSRHLNTDANSGDANDAFPLATNKAFNNTSSPNSKSYANTDSKVNVTNITRSGNNITANIVVGTGGNATTWVTKKITRTYASPHSKNAWAYIDSIGWRKINGLSTDGVSNVFFLLNVARAKDLLVRAEIDASSIHIVYLT</sequence>
<dbReference type="EMBL" id="JBHMFA010000005">
    <property type="protein sequence ID" value="MFB9104537.1"/>
    <property type="molecule type" value="Genomic_DNA"/>
</dbReference>
<name>A0ABV5GY28_9FLAO</name>